<dbReference type="InterPro" id="IPR034101">
    <property type="entry name" value="Lsm4"/>
</dbReference>
<dbReference type="Gene3D" id="2.30.30.100">
    <property type="match status" value="1"/>
</dbReference>
<accession>A0A177EBC2</accession>
<keyword evidence="5 8" id="KW-0694">RNA-binding</keyword>
<dbReference type="InterPro" id="IPR010920">
    <property type="entry name" value="LSM_dom_sf"/>
</dbReference>
<dbReference type="GO" id="GO:0000956">
    <property type="term" value="P:nuclear-transcribed mRNA catabolic process"/>
    <property type="evidence" value="ECO:0007669"/>
    <property type="project" value="UniProtKB-UniRule"/>
</dbReference>
<sequence>MYPLTVVRIAKGHPVRVELKSGGIYTGILHKCDLWMNLHIKNATNQDNQAFRECYVKGAAIKTVSCEKRHLSMQEILQKRKSPRKAHA</sequence>
<dbReference type="CDD" id="cd01723">
    <property type="entry name" value="LSm4"/>
    <property type="match status" value="1"/>
</dbReference>
<gene>
    <name evidence="8" type="primary">LSM4</name>
    <name evidence="10" type="ORF">NEDG_01308</name>
</gene>
<name>A0A177EBC2_9MICR</name>
<reference evidence="10 11" key="1">
    <citation type="submission" date="2016-02" db="EMBL/GenBank/DDBJ databases">
        <title>Discovery of a natural microsporidian pathogen with a broad tissue tropism in Caenorhabditis elegans.</title>
        <authorList>
            <person name="Luallen R.J."/>
            <person name="Reinke A.W."/>
            <person name="Tong L."/>
            <person name="Botts M.R."/>
            <person name="Felix M.-A."/>
            <person name="Troemel E.R."/>
        </authorList>
    </citation>
    <scope>NUCLEOTIDE SEQUENCE [LARGE SCALE GENOMIC DNA]</scope>
    <source>
        <strain evidence="10 11">JUm2807</strain>
    </source>
</reference>
<dbReference type="InterPro" id="IPR001163">
    <property type="entry name" value="Sm_dom_euk/arc"/>
</dbReference>
<evidence type="ECO:0000256" key="8">
    <source>
        <dbReference type="RuleBase" id="RU365049"/>
    </source>
</evidence>
<dbReference type="InterPro" id="IPR027141">
    <property type="entry name" value="LSm4/Sm_D1/D3"/>
</dbReference>
<comment type="subcellular location">
    <subcellularLocation>
        <location evidence="1 8">Nucleus</location>
    </subcellularLocation>
</comment>
<dbReference type="SMART" id="SM00651">
    <property type="entry name" value="Sm"/>
    <property type="match status" value="1"/>
</dbReference>
<dbReference type="GO" id="GO:0003723">
    <property type="term" value="F:RNA binding"/>
    <property type="evidence" value="ECO:0007669"/>
    <property type="project" value="UniProtKB-KW"/>
</dbReference>
<evidence type="ECO:0000256" key="4">
    <source>
        <dbReference type="ARBA" id="ARBA00022728"/>
    </source>
</evidence>
<comment type="subunit">
    <text evidence="8">LSm subunits form a heteromer with a doughnut shape.</text>
</comment>
<evidence type="ECO:0000256" key="6">
    <source>
        <dbReference type="ARBA" id="ARBA00023187"/>
    </source>
</evidence>
<dbReference type="Pfam" id="PF01423">
    <property type="entry name" value="LSM"/>
    <property type="match status" value="1"/>
</dbReference>
<keyword evidence="6 8" id="KW-0508">mRNA splicing</keyword>
<proteinExistence type="inferred from homology"/>
<dbReference type="VEuPathDB" id="MicrosporidiaDB:NEDG_01308"/>
<dbReference type="AlphaFoldDB" id="A0A177EBC2"/>
<dbReference type="GO" id="GO:0005681">
    <property type="term" value="C:spliceosomal complex"/>
    <property type="evidence" value="ECO:0007669"/>
    <property type="project" value="UniProtKB-UniRule"/>
</dbReference>
<dbReference type="EMBL" id="LTDL01000041">
    <property type="protein sequence ID" value="OAG29235.1"/>
    <property type="molecule type" value="Genomic_DNA"/>
</dbReference>
<protein>
    <recommendedName>
        <fullName evidence="8">LSM complex subunit LSM4</fullName>
    </recommendedName>
</protein>
<keyword evidence="3 8" id="KW-0507">mRNA processing</keyword>
<dbReference type="GO" id="GO:0000398">
    <property type="term" value="P:mRNA splicing, via spliceosome"/>
    <property type="evidence" value="ECO:0007669"/>
    <property type="project" value="InterPro"/>
</dbReference>
<dbReference type="PANTHER" id="PTHR23338">
    <property type="entry name" value="SMALL NUCLEAR RIBONUCLEOPROTEIN SM"/>
    <property type="match status" value="1"/>
</dbReference>
<dbReference type="STRING" id="1805483.A0A177EBC2"/>
<evidence type="ECO:0000256" key="7">
    <source>
        <dbReference type="ARBA" id="ARBA00023242"/>
    </source>
</evidence>
<keyword evidence="7 8" id="KW-0539">Nucleus</keyword>
<comment type="caution">
    <text evidence="10">The sequence shown here is derived from an EMBL/GenBank/DDBJ whole genome shotgun (WGS) entry which is preliminary data.</text>
</comment>
<comment type="similarity">
    <text evidence="2 8">Belongs to the snRNP Sm proteins family.</text>
</comment>
<evidence type="ECO:0000256" key="3">
    <source>
        <dbReference type="ARBA" id="ARBA00022664"/>
    </source>
</evidence>
<evidence type="ECO:0000256" key="2">
    <source>
        <dbReference type="ARBA" id="ARBA00006850"/>
    </source>
</evidence>
<evidence type="ECO:0000313" key="10">
    <source>
        <dbReference type="EMBL" id="OAG29235.1"/>
    </source>
</evidence>
<evidence type="ECO:0000256" key="1">
    <source>
        <dbReference type="ARBA" id="ARBA00004123"/>
    </source>
</evidence>
<feature type="domain" description="Sm" evidence="9">
    <location>
        <begin position="5"/>
        <end position="66"/>
    </location>
</feature>
<keyword evidence="4 8" id="KW-0747">Spliceosome</keyword>
<organism evidence="10 11">
    <name type="scientific">Nematocida displodere</name>
    <dbReference type="NCBI Taxonomy" id="1805483"/>
    <lineage>
        <taxon>Eukaryota</taxon>
        <taxon>Fungi</taxon>
        <taxon>Fungi incertae sedis</taxon>
        <taxon>Microsporidia</taxon>
        <taxon>Nematocida</taxon>
    </lineage>
</organism>
<dbReference type="OrthoDB" id="747253at2759"/>
<evidence type="ECO:0000313" key="11">
    <source>
        <dbReference type="Proteomes" id="UP000185944"/>
    </source>
</evidence>
<evidence type="ECO:0000256" key="5">
    <source>
        <dbReference type="ARBA" id="ARBA00022884"/>
    </source>
</evidence>
<keyword evidence="8" id="KW-0687">Ribonucleoprotein</keyword>
<dbReference type="SUPFAM" id="SSF50182">
    <property type="entry name" value="Sm-like ribonucleoproteins"/>
    <property type="match status" value="1"/>
</dbReference>
<keyword evidence="11" id="KW-1185">Reference proteome</keyword>
<evidence type="ECO:0000259" key="9">
    <source>
        <dbReference type="SMART" id="SM00651"/>
    </source>
</evidence>
<dbReference type="Proteomes" id="UP000185944">
    <property type="component" value="Unassembled WGS sequence"/>
</dbReference>
<comment type="function">
    <text evidence="8">Binds specifically to the 3'-terminal U-tract of U6 snRNA.</text>
</comment>
<dbReference type="GO" id="GO:0097525">
    <property type="term" value="C:spliceosomal snRNP complex"/>
    <property type="evidence" value="ECO:0007669"/>
    <property type="project" value="UniProtKB-ARBA"/>
</dbReference>